<sequence length="313" mass="35495">NYCVARSNSSYRSMQTKVETTITWVIKNFSSLQSEPIYSDNFVAGGCKWRLKAYPKGNKSANHLSLYLDVSDNESLPIGWRRHAKFSLTIVNKFPENFSQRKECQHWFEHKAPDWGFIEIISLTKLNDEEGFLVNGELTVVAKIEVLEVVGKLYVPESSSPVTVTTYVNGFQILPSQVESVKSLFARNQDLVSKFRQKNPYLKTAYMNVLLSINQTLCQSPLKLSNDGISNASAALAYLKEAGLEVDWLEKKLVEVKDIKKKEEACLIRLKEMDDQVTPLKRKLLDLEAQIDKEKVELLAARTHLSSNVDNVG</sequence>
<keyword evidence="4" id="KW-1185">Reference proteome</keyword>
<protein>
    <recommendedName>
        <fullName evidence="2">MATH domain-containing protein</fullName>
    </recommendedName>
</protein>
<dbReference type="PANTHER" id="PTHR46236:SF9">
    <property type="entry name" value="UBIQUITIN-SPECIFIC PROTEASE FAMILY C19-RELATED PROTEIN"/>
    <property type="match status" value="1"/>
</dbReference>
<dbReference type="PROSITE" id="PS50144">
    <property type="entry name" value="MATH"/>
    <property type="match status" value="1"/>
</dbReference>
<dbReference type="Gene3D" id="2.60.210.10">
    <property type="entry name" value="Apoptosis, Tumor Necrosis Factor Receptor Associated Protein 2, Chain A"/>
    <property type="match status" value="1"/>
</dbReference>
<dbReference type="KEGG" id="crb:17892370"/>
<evidence type="ECO:0000313" key="3">
    <source>
        <dbReference type="EMBL" id="EOA33108.1"/>
    </source>
</evidence>
<organism evidence="3 4">
    <name type="scientific">Capsella rubella</name>
    <dbReference type="NCBI Taxonomy" id="81985"/>
    <lineage>
        <taxon>Eukaryota</taxon>
        <taxon>Viridiplantae</taxon>
        <taxon>Streptophyta</taxon>
        <taxon>Embryophyta</taxon>
        <taxon>Tracheophyta</taxon>
        <taxon>Spermatophyta</taxon>
        <taxon>Magnoliopsida</taxon>
        <taxon>eudicotyledons</taxon>
        <taxon>Gunneridae</taxon>
        <taxon>Pentapetalae</taxon>
        <taxon>rosids</taxon>
        <taxon>malvids</taxon>
        <taxon>Brassicales</taxon>
        <taxon>Brassicaceae</taxon>
        <taxon>Camelineae</taxon>
        <taxon>Capsella</taxon>
    </lineage>
</organism>
<keyword evidence="1" id="KW-0175">Coiled coil</keyword>
<dbReference type="InterPro" id="IPR002083">
    <property type="entry name" value="MATH/TRAF_dom"/>
</dbReference>
<dbReference type="SMART" id="SM00061">
    <property type="entry name" value="MATH"/>
    <property type="match status" value="1"/>
</dbReference>
<accession>R0I9B6</accession>
<dbReference type="PANTHER" id="PTHR46236">
    <property type="entry name" value="TRAF-LIKE SUPERFAMILY PROTEIN"/>
    <property type="match status" value="1"/>
</dbReference>
<proteinExistence type="predicted"/>
<evidence type="ECO:0000259" key="2">
    <source>
        <dbReference type="PROSITE" id="PS50144"/>
    </source>
</evidence>
<dbReference type="AlphaFoldDB" id="R0I9B6"/>
<evidence type="ECO:0000256" key="1">
    <source>
        <dbReference type="ARBA" id="ARBA00023054"/>
    </source>
</evidence>
<dbReference type="eggNOG" id="KOG1987">
    <property type="taxonomic scope" value="Eukaryota"/>
</dbReference>
<dbReference type="InterPro" id="IPR008974">
    <property type="entry name" value="TRAF-like"/>
</dbReference>
<name>R0I9B6_9BRAS</name>
<gene>
    <name evidence="3" type="ORF">CARUB_v10016446mg</name>
</gene>
<dbReference type="CDD" id="cd00121">
    <property type="entry name" value="MATH"/>
    <property type="match status" value="1"/>
</dbReference>
<dbReference type="EMBL" id="KB870807">
    <property type="protein sequence ID" value="EOA33108.1"/>
    <property type="molecule type" value="Genomic_DNA"/>
</dbReference>
<feature type="non-terminal residue" evidence="3">
    <location>
        <position position="1"/>
    </location>
</feature>
<reference evidence="4" key="1">
    <citation type="journal article" date="2013" name="Nat. Genet.">
        <title>The Capsella rubella genome and the genomic consequences of rapid mating system evolution.</title>
        <authorList>
            <person name="Slotte T."/>
            <person name="Hazzouri K.M."/>
            <person name="Agren J.A."/>
            <person name="Koenig D."/>
            <person name="Maumus F."/>
            <person name="Guo Y.L."/>
            <person name="Steige K."/>
            <person name="Platts A.E."/>
            <person name="Escobar J.S."/>
            <person name="Newman L.K."/>
            <person name="Wang W."/>
            <person name="Mandakova T."/>
            <person name="Vello E."/>
            <person name="Smith L.M."/>
            <person name="Henz S.R."/>
            <person name="Steffen J."/>
            <person name="Takuno S."/>
            <person name="Brandvain Y."/>
            <person name="Coop G."/>
            <person name="Andolfatto P."/>
            <person name="Hu T.T."/>
            <person name="Blanchette M."/>
            <person name="Clark R.M."/>
            <person name="Quesneville H."/>
            <person name="Nordborg M."/>
            <person name="Gaut B.S."/>
            <person name="Lysak M.A."/>
            <person name="Jenkins J."/>
            <person name="Grimwood J."/>
            <person name="Chapman J."/>
            <person name="Prochnik S."/>
            <person name="Shu S."/>
            <person name="Rokhsar D."/>
            <person name="Schmutz J."/>
            <person name="Weigel D."/>
            <person name="Wright S.I."/>
        </authorList>
    </citation>
    <scope>NUCLEOTIDE SEQUENCE [LARGE SCALE GENOMIC DNA]</scope>
    <source>
        <strain evidence="4">cv. Monte Gargano</strain>
    </source>
</reference>
<evidence type="ECO:0000313" key="4">
    <source>
        <dbReference type="Proteomes" id="UP000029121"/>
    </source>
</evidence>
<dbReference type="Proteomes" id="UP000029121">
    <property type="component" value="Unassembled WGS sequence"/>
</dbReference>
<dbReference type="Pfam" id="PF22486">
    <property type="entry name" value="MATH_2"/>
    <property type="match status" value="1"/>
</dbReference>
<feature type="domain" description="MATH" evidence="2">
    <location>
        <begin position="19"/>
        <end position="144"/>
    </location>
</feature>
<dbReference type="OrthoDB" id="1086155at2759"/>
<dbReference type="InterPro" id="IPR050804">
    <property type="entry name" value="MCC"/>
</dbReference>
<dbReference type="SUPFAM" id="SSF49599">
    <property type="entry name" value="TRAF domain-like"/>
    <property type="match status" value="1"/>
</dbReference>